<accession>A0AA40F2E8</accession>
<evidence type="ECO:0000313" key="4">
    <source>
        <dbReference type="Proteomes" id="UP001172155"/>
    </source>
</evidence>
<evidence type="ECO:0000256" key="1">
    <source>
        <dbReference type="SAM" id="SignalP"/>
    </source>
</evidence>
<dbReference type="AlphaFoldDB" id="A0AA40F2E8"/>
<dbReference type="InterPro" id="IPR046341">
    <property type="entry name" value="SET_dom_sf"/>
</dbReference>
<dbReference type="EMBL" id="JAUKUD010000003">
    <property type="protein sequence ID" value="KAK0749980.1"/>
    <property type="molecule type" value="Genomic_DNA"/>
</dbReference>
<proteinExistence type="predicted"/>
<gene>
    <name evidence="3" type="ORF">B0T18DRAFT_461872</name>
</gene>
<dbReference type="PANTHER" id="PTHR47332:SF6">
    <property type="entry name" value="SET DOMAIN-CONTAINING PROTEIN"/>
    <property type="match status" value="1"/>
</dbReference>
<protein>
    <recommendedName>
        <fullName evidence="2">SET domain-containing protein</fullName>
    </recommendedName>
</protein>
<keyword evidence="1" id="KW-0732">Signal</keyword>
<dbReference type="PROSITE" id="PS50280">
    <property type="entry name" value="SET"/>
    <property type="match status" value="1"/>
</dbReference>
<organism evidence="3 4">
    <name type="scientific">Schizothecium vesticola</name>
    <dbReference type="NCBI Taxonomy" id="314040"/>
    <lineage>
        <taxon>Eukaryota</taxon>
        <taxon>Fungi</taxon>
        <taxon>Dikarya</taxon>
        <taxon>Ascomycota</taxon>
        <taxon>Pezizomycotina</taxon>
        <taxon>Sordariomycetes</taxon>
        <taxon>Sordariomycetidae</taxon>
        <taxon>Sordariales</taxon>
        <taxon>Schizotheciaceae</taxon>
        <taxon>Schizothecium</taxon>
    </lineage>
</organism>
<comment type="caution">
    <text evidence="3">The sequence shown here is derived from an EMBL/GenBank/DDBJ whole genome shotgun (WGS) entry which is preliminary data.</text>
</comment>
<feature type="chain" id="PRO_5041251526" description="SET domain-containing protein" evidence="1">
    <location>
        <begin position="19"/>
        <end position="429"/>
    </location>
</feature>
<dbReference type="InterPro" id="IPR053185">
    <property type="entry name" value="SET_domain_protein"/>
</dbReference>
<dbReference type="SMART" id="SM00317">
    <property type="entry name" value="SET"/>
    <property type="match status" value="1"/>
</dbReference>
<dbReference type="PANTHER" id="PTHR47332">
    <property type="entry name" value="SET DOMAIN-CONTAINING PROTEIN 5"/>
    <property type="match status" value="1"/>
</dbReference>
<dbReference type="Proteomes" id="UP001172155">
    <property type="component" value="Unassembled WGS sequence"/>
</dbReference>
<feature type="domain" description="SET" evidence="2">
    <location>
        <begin position="118"/>
        <end position="280"/>
    </location>
</feature>
<keyword evidence="4" id="KW-1185">Reference proteome</keyword>
<name>A0AA40F2E8_9PEZI</name>
<feature type="signal peptide" evidence="1">
    <location>
        <begin position="1"/>
        <end position="18"/>
    </location>
</feature>
<dbReference type="Gene3D" id="2.170.270.10">
    <property type="entry name" value="SET domain"/>
    <property type="match status" value="1"/>
</dbReference>
<reference evidence="3" key="1">
    <citation type="submission" date="2023-06" db="EMBL/GenBank/DDBJ databases">
        <title>Genome-scale phylogeny and comparative genomics of the fungal order Sordariales.</title>
        <authorList>
            <consortium name="Lawrence Berkeley National Laboratory"/>
            <person name="Hensen N."/>
            <person name="Bonometti L."/>
            <person name="Westerberg I."/>
            <person name="Brannstrom I.O."/>
            <person name="Guillou S."/>
            <person name="Cros-Aarteil S."/>
            <person name="Calhoun S."/>
            <person name="Haridas S."/>
            <person name="Kuo A."/>
            <person name="Mondo S."/>
            <person name="Pangilinan J."/>
            <person name="Riley R."/>
            <person name="LaButti K."/>
            <person name="Andreopoulos B."/>
            <person name="Lipzen A."/>
            <person name="Chen C."/>
            <person name="Yanf M."/>
            <person name="Daum C."/>
            <person name="Ng V."/>
            <person name="Clum A."/>
            <person name="Steindorff A."/>
            <person name="Ohm R."/>
            <person name="Martin F."/>
            <person name="Silar P."/>
            <person name="Natvig D."/>
            <person name="Lalanne C."/>
            <person name="Gautier V."/>
            <person name="Ament-velasquez S.L."/>
            <person name="Kruys A."/>
            <person name="Hutchinson M.I."/>
            <person name="Powell A.J."/>
            <person name="Barry K."/>
            <person name="Miller A.N."/>
            <person name="Grigoriev I.V."/>
            <person name="Debuchy R."/>
            <person name="Gladieux P."/>
            <person name="Thoren M.H."/>
            <person name="Johannesson H."/>
        </authorList>
    </citation>
    <scope>NUCLEOTIDE SEQUENCE</scope>
    <source>
        <strain evidence="3">SMH3187-1</strain>
    </source>
</reference>
<dbReference type="CDD" id="cd20071">
    <property type="entry name" value="SET_SMYD"/>
    <property type="match status" value="1"/>
</dbReference>
<dbReference type="InterPro" id="IPR001214">
    <property type="entry name" value="SET_dom"/>
</dbReference>
<dbReference type="SUPFAM" id="SSF82199">
    <property type="entry name" value="SET domain"/>
    <property type="match status" value="1"/>
</dbReference>
<dbReference type="Pfam" id="PF00856">
    <property type="entry name" value="SET"/>
    <property type="match status" value="1"/>
</dbReference>
<evidence type="ECO:0000259" key="2">
    <source>
        <dbReference type="PROSITE" id="PS50280"/>
    </source>
</evidence>
<sequence>MATLLLLLALTMTPSSTAFTTSPSTCTWTPHGSPYPLHALSSGVCPLESPPSHTTPWSHPPLCPPPANPSVGGELADPCLYTYATFRGNSGLSLITSPDIAASIAPALDDTAVPTPFRGFTVVPLPRRGLGVLATRPLPKGELVMVAAPVLLVRADFLTTTTTGGASETGGRYSVRQQEAVLERAMRQLPGETQRRVVGLARRGEGHGSFGELVRDVLGTNAFHLDVEGVDHLALYLEPSRMNHGCRPNVFWRFSWKHMTMEVVALRDIQPGEEIVYSYTFLGYTRQERLAMLSHWGFTCSCAMCTAGPSEIALSDRRRDRLFELHATLSAAAEAPESLPRERIDALVAETRKLIEEEQLDPQLVEYYQVFARVYLALGDGRRVREYIRAAEEKWVLYEGEEHSNIEGIRGLWEEVEGLGEDEEDEEEW</sequence>
<evidence type="ECO:0000313" key="3">
    <source>
        <dbReference type="EMBL" id="KAK0749980.1"/>
    </source>
</evidence>